<dbReference type="RefSeq" id="WP_174511286.1">
    <property type="nucleotide sequence ID" value="NZ_CABFMQ020000013.1"/>
</dbReference>
<dbReference type="InterPro" id="IPR027628">
    <property type="entry name" value="DotA_TraY"/>
</dbReference>
<dbReference type="AlphaFoldDB" id="A0A8B6M213"/>
<feature type="transmembrane region" description="Helical" evidence="2">
    <location>
        <begin position="604"/>
        <end position="624"/>
    </location>
</feature>
<dbReference type="Proteomes" id="UP000485880">
    <property type="component" value="Unassembled WGS sequence"/>
</dbReference>
<feature type="transmembrane region" description="Helical" evidence="2">
    <location>
        <begin position="72"/>
        <end position="93"/>
    </location>
</feature>
<name>A0A8B6M213_METTU</name>
<feature type="transmembrane region" description="Helical" evidence="2">
    <location>
        <begin position="472"/>
        <end position="495"/>
    </location>
</feature>
<keyword evidence="2" id="KW-0812">Transmembrane</keyword>
<gene>
    <name evidence="4" type="ORF">MPC4_110104</name>
</gene>
<feature type="transmembrane region" description="Helical" evidence="2">
    <location>
        <begin position="507"/>
        <end position="528"/>
    </location>
</feature>
<feature type="signal peptide" evidence="3">
    <location>
        <begin position="1"/>
        <end position="22"/>
    </location>
</feature>
<sequence length="787" mass="81845">MTRLLLPLSALILFAITGDALAQVAGDTGFNLSWAALDPGNDWAWQMIQSVFPVNGTPPTNTGTAATVVGQIVGQLTGFVMAIAMTYVCYTTIINIHRVSETSQILTNGMSSLFLVRLGFAGVMMFPLASGFSTGQAAVVQAAKWGIGMATAVYANAVQAIGPDAMVIATPQIPGTSTTVLNLMQDELCMALINQAAGSTLVPAPTATTVTTSNGGSITYAYSLAPGNGTGTSTCGTITIAEPLNSGANLAGVSIDMSAQQQQILQNILTAIRPSIQTIAANYWQSKNETALSPLQSLYTSTTQSYTQQLTADATNITASLRAALQSSQNARDGSVGLLQNENQLSALGWTSAAAYYLEFARLNGLTLSLLSGTPVVNMPSWEGLSPSLKSDIAPLFTASTSLLAKLRSYAQTTDGLQTPAANADTATIQNNSAAGSSTIEQIFRALNFTPALLSAIVGMITPTGNQWSDPFGGLVALGNELILVAMTALGLAAVASSTTGTAAAAAFNLLTLNWGAAALTVAANAIMQFVGPLVFTAALALLIPGLTIAFVLPMIPWVMWIAGVAGYLILVCEAVVAVPLWMLAHMTFEGEGLHGRGLAGYELIFNVLFRPTLMLLGLFLGYFVFTSMSWLIRMSFGIAAGFVLGNGWLVTNWLGLFVLLAIFVLTHVISALMSFQLISLIPHHLPKLIGFSSANRVDMDQFQRDAAYIGTGDALATINRGVTPKQLSQAGQSGQNQLGYSGQKLLGNPSGGTSSTSGTTSSQTGHMDTTLQATTGVSGSAPAQEG</sequence>
<comment type="caution">
    <text evidence="4">The sequence shown here is derived from an EMBL/GenBank/DDBJ whole genome shotgun (WGS) entry which is preliminary data.</text>
</comment>
<feature type="region of interest" description="Disordered" evidence="1">
    <location>
        <begin position="727"/>
        <end position="787"/>
    </location>
</feature>
<evidence type="ECO:0000256" key="1">
    <source>
        <dbReference type="SAM" id="MobiDB-lite"/>
    </source>
</evidence>
<feature type="compositionally biased region" description="Polar residues" evidence="1">
    <location>
        <begin position="727"/>
        <end position="741"/>
    </location>
</feature>
<feature type="transmembrane region" description="Helical" evidence="2">
    <location>
        <begin position="560"/>
        <end position="584"/>
    </location>
</feature>
<keyword evidence="5" id="KW-1185">Reference proteome</keyword>
<keyword evidence="2" id="KW-1133">Transmembrane helix</keyword>
<feature type="compositionally biased region" description="Low complexity" evidence="1">
    <location>
        <begin position="752"/>
        <end position="766"/>
    </location>
</feature>
<evidence type="ECO:0000313" key="5">
    <source>
        <dbReference type="Proteomes" id="UP000485880"/>
    </source>
</evidence>
<feature type="transmembrane region" description="Helical" evidence="2">
    <location>
        <begin position="114"/>
        <end position="132"/>
    </location>
</feature>
<feature type="compositionally biased region" description="Polar residues" evidence="1">
    <location>
        <begin position="767"/>
        <end position="779"/>
    </location>
</feature>
<organism evidence="4 5">
    <name type="scientific">Methylocella tundrae</name>
    <dbReference type="NCBI Taxonomy" id="227605"/>
    <lineage>
        <taxon>Bacteria</taxon>
        <taxon>Pseudomonadati</taxon>
        <taxon>Pseudomonadota</taxon>
        <taxon>Alphaproteobacteria</taxon>
        <taxon>Hyphomicrobiales</taxon>
        <taxon>Beijerinckiaceae</taxon>
        <taxon>Methylocella</taxon>
    </lineage>
</organism>
<feature type="transmembrane region" description="Helical" evidence="2">
    <location>
        <begin position="631"/>
        <end position="651"/>
    </location>
</feature>
<dbReference type="NCBIfam" id="TIGR04346">
    <property type="entry name" value="DotA_TraY"/>
    <property type="match status" value="1"/>
</dbReference>
<accession>A0A8B6M213</accession>
<feature type="transmembrane region" description="Helical" evidence="2">
    <location>
        <begin position="534"/>
        <end position="553"/>
    </location>
</feature>
<evidence type="ECO:0000256" key="3">
    <source>
        <dbReference type="SAM" id="SignalP"/>
    </source>
</evidence>
<evidence type="ECO:0000313" key="4">
    <source>
        <dbReference type="EMBL" id="VTZ48804.1"/>
    </source>
</evidence>
<keyword evidence="3" id="KW-0732">Signal</keyword>
<reference evidence="4 5" key="1">
    <citation type="submission" date="2019-05" db="EMBL/GenBank/DDBJ databases">
        <authorList>
            <person name="Farhan Ul Haque M."/>
        </authorList>
    </citation>
    <scope>NUCLEOTIDE SEQUENCE [LARGE SCALE GENOMIC DNA]</scope>
    <source>
        <strain evidence="4">2</strain>
    </source>
</reference>
<proteinExistence type="predicted"/>
<evidence type="ECO:0000256" key="2">
    <source>
        <dbReference type="SAM" id="Phobius"/>
    </source>
</evidence>
<dbReference type="EMBL" id="CABFMQ020000013">
    <property type="protein sequence ID" value="VTZ48804.1"/>
    <property type="molecule type" value="Genomic_DNA"/>
</dbReference>
<keyword evidence="2" id="KW-0472">Membrane</keyword>
<feature type="transmembrane region" description="Helical" evidence="2">
    <location>
        <begin position="657"/>
        <end position="679"/>
    </location>
</feature>
<feature type="chain" id="PRO_5032775398" evidence="3">
    <location>
        <begin position="23"/>
        <end position="787"/>
    </location>
</feature>
<protein>
    <submittedName>
        <fullName evidence="4">Conjugal transfer/type IV secretion protein DotA/TraY</fullName>
    </submittedName>
</protein>